<dbReference type="OrthoDB" id="569879at2"/>
<comment type="caution">
    <text evidence="2">The sequence shown here is derived from an EMBL/GenBank/DDBJ whole genome shotgun (WGS) entry which is preliminary data.</text>
</comment>
<evidence type="ECO:0000313" key="3">
    <source>
        <dbReference type="Proteomes" id="UP000234748"/>
    </source>
</evidence>
<reference evidence="2 3" key="1">
    <citation type="submission" date="2017-11" db="EMBL/GenBank/DDBJ databases">
        <title>Comparitive Functional Genomics of Dry Heat Resistant strains isolated from the Viking Spacecraft.</title>
        <authorList>
            <person name="Seuylemezian A."/>
            <person name="Cooper K."/>
            <person name="Vaishampayan P."/>
        </authorList>
    </citation>
    <scope>NUCLEOTIDE SEQUENCE [LARGE SCALE GENOMIC DNA]</scope>
    <source>
        <strain evidence="2 3">V1-29</strain>
    </source>
</reference>
<evidence type="ECO:0000259" key="1">
    <source>
        <dbReference type="PROSITE" id="PS50965"/>
    </source>
</evidence>
<feature type="domain" description="NERD" evidence="1">
    <location>
        <begin position="41"/>
        <end position="157"/>
    </location>
</feature>
<name>A0A2N5M106_9BACI</name>
<organism evidence="2 3">
    <name type="scientific">Peribacillus deserti</name>
    <dbReference type="NCBI Taxonomy" id="673318"/>
    <lineage>
        <taxon>Bacteria</taxon>
        <taxon>Bacillati</taxon>
        <taxon>Bacillota</taxon>
        <taxon>Bacilli</taxon>
        <taxon>Bacillales</taxon>
        <taxon>Bacillaceae</taxon>
        <taxon>Peribacillus</taxon>
    </lineage>
</organism>
<dbReference type="InterPro" id="IPR011528">
    <property type="entry name" value="NERD"/>
</dbReference>
<evidence type="ECO:0000313" key="2">
    <source>
        <dbReference type="EMBL" id="PLT28039.1"/>
    </source>
</evidence>
<accession>A0A2N5M106</accession>
<dbReference type="Pfam" id="PF08378">
    <property type="entry name" value="NERD"/>
    <property type="match status" value="1"/>
</dbReference>
<dbReference type="EMBL" id="PGUY01000069">
    <property type="protein sequence ID" value="PLT28039.1"/>
    <property type="molecule type" value="Genomic_DNA"/>
</dbReference>
<dbReference type="RefSeq" id="WP_101645319.1">
    <property type="nucleotide sequence ID" value="NZ_PGUY01000069.1"/>
</dbReference>
<dbReference type="AlphaFoldDB" id="A0A2N5M106"/>
<sequence length="323" mass="37651">MIIKVRQVPDMVIKTETLLRRLSNNHPKRSIIEAELSKRLAGYKGEQSIEYYLNQLPHKDYFIFHDVRLFIEGYYFQVDSLILSPYFALILEIKNISGTLYFEGNYSQLIRTYNNKEQGFPDPILQSERQRFQFMSWLQLNGYPSIPVENLVVVSNPSSIIKSSPEYPTSIERVCHAAKLLTKINEYKNIYTKKLINLHNLNQLKEAIVHNHTVLNINVLEKYKIHEDELVKGVYCPGCKHNLMERVKRTWFCSKCCLYSKDAHIKAVEDYFMLFNGTFTNSQFRKFINLNSRHIASRLLATMNLPTTGSTKGTVYHQPPASK</sequence>
<proteinExistence type="predicted"/>
<protein>
    <submittedName>
        <fullName evidence="2">Nuclease</fullName>
    </submittedName>
</protein>
<keyword evidence="3" id="KW-1185">Reference proteome</keyword>
<dbReference type="Proteomes" id="UP000234748">
    <property type="component" value="Unassembled WGS sequence"/>
</dbReference>
<dbReference type="PROSITE" id="PS50965">
    <property type="entry name" value="NERD"/>
    <property type="match status" value="1"/>
</dbReference>
<gene>
    <name evidence="2" type="ORF">CUU66_20850</name>
</gene>